<evidence type="ECO:0000256" key="4">
    <source>
        <dbReference type="ARBA" id="ARBA00022840"/>
    </source>
</evidence>
<gene>
    <name evidence="10" type="ORF">WOLCODRAFT_145639</name>
</gene>
<feature type="domain" description="ABC transmembrane type-1" evidence="9">
    <location>
        <begin position="310"/>
        <end position="599"/>
    </location>
</feature>
<evidence type="ECO:0000256" key="1">
    <source>
        <dbReference type="ARBA" id="ARBA00022448"/>
    </source>
</evidence>
<feature type="transmembrane region" description="Helical" evidence="8">
    <location>
        <begin position="98"/>
        <end position="117"/>
    </location>
</feature>
<organism evidence="10 11">
    <name type="scientific">Wolfiporia cocos (strain MD-104)</name>
    <name type="common">Brown rot fungus</name>
    <dbReference type="NCBI Taxonomy" id="742152"/>
    <lineage>
        <taxon>Eukaryota</taxon>
        <taxon>Fungi</taxon>
        <taxon>Dikarya</taxon>
        <taxon>Basidiomycota</taxon>
        <taxon>Agaricomycotina</taxon>
        <taxon>Agaricomycetes</taxon>
        <taxon>Polyporales</taxon>
        <taxon>Phaeolaceae</taxon>
        <taxon>Wolfiporia</taxon>
    </lineage>
</organism>
<dbReference type="GO" id="GO:0140359">
    <property type="term" value="F:ABC-type transporter activity"/>
    <property type="evidence" value="ECO:0007669"/>
    <property type="project" value="InterPro"/>
</dbReference>
<feature type="transmembrane region" description="Helical" evidence="8">
    <location>
        <begin position="497"/>
        <end position="519"/>
    </location>
</feature>
<evidence type="ECO:0000259" key="9">
    <source>
        <dbReference type="PROSITE" id="PS50929"/>
    </source>
</evidence>
<feature type="transmembrane region" description="Helical" evidence="8">
    <location>
        <begin position="309"/>
        <end position="329"/>
    </location>
</feature>
<evidence type="ECO:0000256" key="3">
    <source>
        <dbReference type="ARBA" id="ARBA00022741"/>
    </source>
</evidence>
<dbReference type="GO" id="GO:0016020">
    <property type="term" value="C:membrane"/>
    <property type="evidence" value="ECO:0007669"/>
    <property type="project" value="InterPro"/>
</dbReference>
<evidence type="ECO:0000256" key="8">
    <source>
        <dbReference type="SAM" id="Phobius"/>
    </source>
</evidence>
<feature type="transmembrane region" description="Helical" evidence="8">
    <location>
        <begin position="129"/>
        <end position="151"/>
    </location>
</feature>
<dbReference type="CDD" id="cd18596">
    <property type="entry name" value="ABC_6TM_VMR1_D1_like"/>
    <property type="match status" value="1"/>
</dbReference>
<evidence type="ECO:0000256" key="6">
    <source>
        <dbReference type="ARBA" id="ARBA00023136"/>
    </source>
</evidence>
<sequence>MGAFQVYMGVDPAMQQPMSLAPSPSEWQDSLAFPAYATAVSAVIFLLELLLRRKTPQKPHVTDAQSIDSVNTHDRSQLTQCIQNQGGLVSVVYKMARFLSCCALFGLSAASLFALYPSQLRFDPTAKPWLAIGQCTAFAYASVLALVTLASGPKSSEIASRHLSHLLLLTWAVYVYRDVWPLATYTHSPADAADGVLLWVKFALLTFAAVVMPLCTPHQYVPLDPEEKMTPHPTQTASILSNILYTWLDSTVIEAQRVSHLDFDRLPPLADRDHSKILVKRSFSHLDPFQTRSQRHIFWGLMRVFWTEYIVLCLMLISRTIAYLASPVGVNRLLNYLEHGGTGMTVRPWVWIGFLFLGPVLGSLAFQWYLRTATHALVQTEAIITQLVFDHALRIRVKSDAEGASPPATPDSASAVAPAPGADADRAEETSGAADRAGAEAGTQADTGKNLAGRINNLVTTDLENILNGRDFPFLFVEIPLQLVLSTWFLYSLLGWSALAGMAVMGAMMPLPGYIATFLQRIQIEKMKRTDARVQTVTENLGVIRMIKLFGWEPRVAEQLAEKRAEELEYQKKFKLLEFLNNYITHLIPIVSMVVTYALFCSNHSVQKYSKCLGWYPESSKTELLDAYADELNGTEPKPLPAASDIIGFKDTSFTWANNNDGTLTPRRRNFTLRIEGELFFKRGCVNLVVGPTGSGKTSLLMALLG</sequence>
<dbReference type="SUPFAM" id="SSF90123">
    <property type="entry name" value="ABC transporter transmembrane region"/>
    <property type="match status" value="1"/>
</dbReference>
<dbReference type="Pfam" id="PF00664">
    <property type="entry name" value="ABC_membrane"/>
    <property type="match status" value="1"/>
</dbReference>
<dbReference type="STRING" id="742152.A0A2H3IZC3"/>
<evidence type="ECO:0000256" key="2">
    <source>
        <dbReference type="ARBA" id="ARBA00022692"/>
    </source>
</evidence>
<dbReference type="SUPFAM" id="SSF52540">
    <property type="entry name" value="P-loop containing nucleoside triphosphate hydrolases"/>
    <property type="match status" value="1"/>
</dbReference>
<protein>
    <recommendedName>
        <fullName evidence="9">ABC transmembrane type-1 domain-containing protein</fullName>
    </recommendedName>
</protein>
<dbReference type="Proteomes" id="UP000218811">
    <property type="component" value="Unassembled WGS sequence"/>
</dbReference>
<keyword evidence="2 8" id="KW-0812">Transmembrane</keyword>
<feature type="transmembrane region" description="Helical" evidence="8">
    <location>
        <begin position="349"/>
        <end position="370"/>
    </location>
</feature>
<evidence type="ECO:0000256" key="7">
    <source>
        <dbReference type="SAM" id="MobiDB-lite"/>
    </source>
</evidence>
<dbReference type="GO" id="GO:0005524">
    <property type="term" value="F:ATP binding"/>
    <property type="evidence" value="ECO:0007669"/>
    <property type="project" value="UniProtKB-KW"/>
</dbReference>
<dbReference type="InterPro" id="IPR011527">
    <property type="entry name" value="ABC1_TM_dom"/>
</dbReference>
<name>A0A2H3IZC3_WOLCO</name>
<keyword evidence="4" id="KW-0067">ATP-binding</keyword>
<evidence type="ECO:0000313" key="11">
    <source>
        <dbReference type="Proteomes" id="UP000218811"/>
    </source>
</evidence>
<accession>A0A2H3IZC3</accession>
<dbReference type="PANTHER" id="PTHR24223:SF356">
    <property type="entry name" value="ATP-BINDING CASSETTE TRANSPORTER ABC4"/>
    <property type="match status" value="1"/>
</dbReference>
<keyword evidence="5 8" id="KW-1133">Transmembrane helix</keyword>
<keyword evidence="11" id="KW-1185">Reference proteome</keyword>
<feature type="transmembrane region" description="Helical" evidence="8">
    <location>
        <begin position="472"/>
        <end position="491"/>
    </location>
</feature>
<keyword evidence="6 8" id="KW-0472">Membrane</keyword>
<reference evidence="10 11" key="1">
    <citation type="journal article" date="2012" name="Science">
        <title>The Paleozoic origin of enzymatic lignin decomposition reconstructed from 31 fungal genomes.</title>
        <authorList>
            <person name="Floudas D."/>
            <person name="Binder M."/>
            <person name="Riley R."/>
            <person name="Barry K."/>
            <person name="Blanchette R.A."/>
            <person name="Henrissat B."/>
            <person name="Martinez A.T."/>
            <person name="Otillar R."/>
            <person name="Spatafora J.W."/>
            <person name="Yadav J.S."/>
            <person name="Aerts A."/>
            <person name="Benoit I."/>
            <person name="Boyd A."/>
            <person name="Carlson A."/>
            <person name="Copeland A."/>
            <person name="Coutinho P.M."/>
            <person name="de Vries R.P."/>
            <person name="Ferreira P."/>
            <person name="Findley K."/>
            <person name="Foster B."/>
            <person name="Gaskell J."/>
            <person name="Glotzer D."/>
            <person name="Gorecki P."/>
            <person name="Heitman J."/>
            <person name="Hesse C."/>
            <person name="Hori C."/>
            <person name="Igarashi K."/>
            <person name="Jurgens J.A."/>
            <person name="Kallen N."/>
            <person name="Kersten P."/>
            <person name="Kohler A."/>
            <person name="Kuees U."/>
            <person name="Kumar T.K.A."/>
            <person name="Kuo A."/>
            <person name="LaButti K."/>
            <person name="Larrondo L.F."/>
            <person name="Lindquist E."/>
            <person name="Ling A."/>
            <person name="Lombard V."/>
            <person name="Lucas S."/>
            <person name="Lundell T."/>
            <person name="Martin R."/>
            <person name="McLaughlin D.J."/>
            <person name="Morgenstern I."/>
            <person name="Morin E."/>
            <person name="Murat C."/>
            <person name="Nagy L.G."/>
            <person name="Nolan M."/>
            <person name="Ohm R.A."/>
            <person name="Patyshakuliyeva A."/>
            <person name="Rokas A."/>
            <person name="Ruiz-Duenas F.J."/>
            <person name="Sabat G."/>
            <person name="Salamov A."/>
            <person name="Samejima M."/>
            <person name="Schmutz J."/>
            <person name="Slot J.C."/>
            <person name="St John F."/>
            <person name="Stenlid J."/>
            <person name="Sun H."/>
            <person name="Sun S."/>
            <person name="Syed K."/>
            <person name="Tsang A."/>
            <person name="Wiebenga A."/>
            <person name="Young D."/>
            <person name="Pisabarro A."/>
            <person name="Eastwood D.C."/>
            <person name="Martin F."/>
            <person name="Cullen D."/>
            <person name="Grigoriev I.V."/>
            <person name="Hibbett D.S."/>
        </authorList>
    </citation>
    <scope>NUCLEOTIDE SEQUENCE [LARGE SCALE GENOMIC DNA]</scope>
    <source>
        <strain evidence="10 11">MD-104</strain>
    </source>
</reference>
<dbReference type="InterPro" id="IPR036640">
    <property type="entry name" value="ABC1_TM_sf"/>
</dbReference>
<proteinExistence type="predicted"/>
<dbReference type="PANTHER" id="PTHR24223">
    <property type="entry name" value="ATP-BINDING CASSETTE SUB-FAMILY C"/>
    <property type="match status" value="1"/>
</dbReference>
<dbReference type="InterPro" id="IPR027417">
    <property type="entry name" value="P-loop_NTPase"/>
</dbReference>
<dbReference type="PROSITE" id="PS50929">
    <property type="entry name" value="ABC_TM1F"/>
    <property type="match status" value="1"/>
</dbReference>
<dbReference type="InterPro" id="IPR050173">
    <property type="entry name" value="ABC_transporter_C-like"/>
</dbReference>
<keyword evidence="3" id="KW-0547">Nucleotide-binding</keyword>
<feature type="region of interest" description="Disordered" evidence="7">
    <location>
        <begin position="401"/>
        <end position="445"/>
    </location>
</feature>
<evidence type="ECO:0000256" key="5">
    <source>
        <dbReference type="ARBA" id="ARBA00022989"/>
    </source>
</evidence>
<dbReference type="OMA" id="WEFANIA"/>
<dbReference type="AlphaFoldDB" id="A0A2H3IZC3"/>
<dbReference type="Gene3D" id="1.20.1560.10">
    <property type="entry name" value="ABC transporter type 1, transmembrane domain"/>
    <property type="match status" value="1"/>
</dbReference>
<evidence type="ECO:0000313" key="10">
    <source>
        <dbReference type="EMBL" id="PCH35071.1"/>
    </source>
</evidence>
<keyword evidence="1" id="KW-0813">Transport</keyword>
<dbReference type="EMBL" id="KB467843">
    <property type="protein sequence ID" value="PCH35071.1"/>
    <property type="molecule type" value="Genomic_DNA"/>
</dbReference>
<feature type="transmembrane region" description="Helical" evidence="8">
    <location>
        <begin position="580"/>
        <end position="600"/>
    </location>
</feature>
<feature type="compositionally biased region" description="Low complexity" evidence="7">
    <location>
        <begin position="404"/>
        <end position="422"/>
    </location>
</feature>
<dbReference type="OrthoDB" id="6500128at2759"/>
<feature type="transmembrane region" description="Helical" evidence="8">
    <location>
        <begin position="31"/>
        <end position="51"/>
    </location>
</feature>